<dbReference type="InterPro" id="IPR041460">
    <property type="entry name" value="Molybdopterin_N"/>
</dbReference>
<evidence type="ECO:0000259" key="1">
    <source>
        <dbReference type="Pfam" id="PF18364"/>
    </source>
</evidence>
<gene>
    <name evidence="2" type="ORF">METZ01_LOCUS356624</name>
</gene>
<name>A0A382S1T2_9ZZZZ</name>
<evidence type="ECO:0000313" key="2">
    <source>
        <dbReference type="EMBL" id="SVD03770.1"/>
    </source>
</evidence>
<feature type="domain" description="Molybdopterin oxidoreductase N-terminal" evidence="1">
    <location>
        <begin position="9"/>
        <end position="31"/>
    </location>
</feature>
<reference evidence="2" key="1">
    <citation type="submission" date="2018-05" db="EMBL/GenBank/DDBJ databases">
        <authorList>
            <person name="Lanie J.A."/>
            <person name="Ng W.-L."/>
            <person name="Kazmierczak K.M."/>
            <person name="Andrzejewski T.M."/>
            <person name="Davidsen T.M."/>
            <person name="Wayne K.J."/>
            <person name="Tettelin H."/>
            <person name="Glass J.I."/>
            <person name="Rusch D."/>
            <person name="Podicherti R."/>
            <person name="Tsui H.-C.T."/>
            <person name="Winkler M.E."/>
        </authorList>
    </citation>
    <scope>NUCLEOTIDE SEQUENCE</scope>
</reference>
<sequence length="42" mass="4445">MKDEQTKVTSSHWGAFRITASNGRIVSTAPFVVVGEGGVARP</sequence>
<dbReference type="EMBL" id="UINC01125735">
    <property type="protein sequence ID" value="SVD03770.1"/>
    <property type="molecule type" value="Genomic_DNA"/>
</dbReference>
<proteinExistence type="predicted"/>
<accession>A0A382S1T2</accession>
<organism evidence="2">
    <name type="scientific">marine metagenome</name>
    <dbReference type="NCBI Taxonomy" id="408172"/>
    <lineage>
        <taxon>unclassified sequences</taxon>
        <taxon>metagenomes</taxon>
        <taxon>ecological metagenomes</taxon>
    </lineage>
</organism>
<dbReference type="AlphaFoldDB" id="A0A382S1T2"/>
<dbReference type="Gene3D" id="3.90.55.10">
    <property type="entry name" value="Dimethylsulfoxide Reductase, domain 3"/>
    <property type="match status" value="1"/>
</dbReference>
<protein>
    <recommendedName>
        <fullName evidence="1">Molybdopterin oxidoreductase N-terminal domain-containing protein</fullName>
    </recommendedName>
</protein>
<dbReference type="Pfam" id="PF18364">
    <property type="entry name" value="Molybdopterin_N"/>
    <property type="match status" value="1"/>
</dbReference>